<dbReference type="InterPro" id="IPR011876">
    <property type="entry name" value="IsopentenylPP_isomerase_typ1"/>
</dbReference>
<dbReference type="InterPro" id="IPR000086">
    <property type="entry name" value="NUDIX_hydrolase_dom"/>
</dbReference>
<accession>A0ABQ2B8Y0</accession>
<keyword evidence="8 10" id="KW-0414">Isoprene biosynthesis</keyword>
<dbReference type="PANTHER" id="PTHR10885">
    <property type="entry name" value="ISOPENTENYL-DIPHOSPHATE DELTA-ISOMERASE"/>
    <property type="match status" value="1"/>
</dbReference>
<evidence type="ECO:0000313" key="13">
    <source>
        <dbReference type="EMBL" id="GGI10473.1"/>
    </source>
</evidence>
<feature type="active site" evidence="10">
    <location>
        <position position="88"/>
    </location>
</feature>
<comment type="catalytic activity">
    <reaction evidence="10">
        <text>isopentenyl diphosphate = dimethylallyl diphosphate</text>
        <dbReference type="Rhea" id="RHEA:23284"/>
        <dbReference type="ChEBI" id="CHEBI:57623"/>
        <dbReference type="ChEBI" id="CHEBI:128769"/>
        <dbReference type="EC" id="5.3.3.2"/>
    </reaction>
</comment>
<keyword evidence="9 10" id="KW-0413">Isomerase</keyword>
<protein>
    <recommendedName>
        <fullName evidence="3 10">Isopentenyl-diphosphate Delta-isomerase</fullName>
        <shortName evidence="10">IPP isomerase</shortName>
        <ecNumber evidence="3 10">5.3.3.2</ecNumber>
    </recommendedName>
    <alternativeName>
        <fullName evidence="10">IPP:DMAPP isomerase</fullName>
    </alternativeName>
    <alternativeName>
        <fullName evidence="10">Isopentenyl pyrophosphate isomerase</fullName>
    </alternativeName>
</protein>
<dbReference type="PROSITE" id="PS51462">
    <property type="entry name" value="NUDIX"/>
    <property type="match status" value="1"/>
</dbReference>
<dbReference type="NCBIfam" id="NF002995">
    <property type="entry name" value="PRK03759.1"/>
    <property type="match status" value="1"/>
</dbReference>
<keyword evidence="14" id="KW-1185">Reference proteome</keyword>
<keyword evidence="4 10" id="KW-0963">Cytoplasm</keyword>
<feature type="binding site" evidence="10">
    <location>
        <position position="46"/>
    </location>
    <ligand>
        <name>Mn(2+)</name>
        <dbReference type="ChEBI" id="CHEBI:29035"/>
    </ligand>
</feature>
<evidence type="ECO:0000256" key="1">
    <source>
        <dbReference type="ARBA" id="ARBA00004826"/>
    </source>
</evidence>
<dbReference type="NCBIfam" id="TIGR02150">
    <property type="entry name" value="IPP_isom_1"/>
    <property type="match status" value="1"/>
</dbReference>
<sequence length="200" mass="22132">MAGVDRWDGGAMADLENPGDGDHGDHVVLVDHDGRRLGTWPRSTVHTEETPLHLAFSCYVLDDAGRLLMTRRALSKRTWPGVWTNSFCGHVRWQETAEEALHRHARHELGLRVVDVELVLPDFRYRAVDASGVVEHEICPVYVARAGGDVEPNPDEVVELAWARPDDVTAAAAAAPWGFSPWMVEQLRAFDAAGRPLGRA</sequence>
<keyword evidence="6 10" id="KW-0460">Magnesium</keyword>
<evidence type="ECO:0000256" key="10">
    <source>
        <dbReference type="HAMAP-Rule" id="MF_00202"/>
    </source>
</evidence>
<evidence type="ECO:0000313" key="14">
    <source>
        <dbReference type="Proteomes" id="UP000632535"/>
    </source>
</evidence>
<dbReference type="InterPro" id="IPR015797">
    <property type="entry name" value="NUDIX_hydrolase-like_dom_sf"/>
</dbReference>
<dbReference type="EMBL" id="BMDG01000011">
    <property type="protein sequence ID" value="GGI10473.1"/>
    <property type="molecule type" value="Genomic_DNA"/>
</dbReference>
<comment type="function">
    <text evidence="10">Catalyzes the 1,3-allylic rearrangement of the homoallylic substrate isopentenyl (IPP) to its highly electrophilic allylic isomer, dimethylallyl diphosphate (DMAPP).</text>
</comment>
<comment type="caution">
    <text evidence="13">The sequence shown here is derived from an EMBL/GenBank/DDBJ whole genome shotgun (WGS) entry which is preliminary data.</text>
</comment>
<comment type="subcellular location">
    <subcellularLocation>
        <location evidence="10">Cytoplasm</location>
    </subcellularLocation>
</comment>
<comment type="cofactor">
    <cofactor evidence="10">
        <name>Mn(2+)</name>
        <dbReference type="ChEBI" id="CHEBI:29035"/>
    </cofactor>
    <text evidence="10">Binds 1 Mn(2+) ion per subunit.</text>
</comment>
<feature type="region of interest" description="Disordered" evidence="11">
    <location>
        <begin position="1"/>
        <end position="24"/>
    </location>
</feature>
<dbReference type="PANTHER" id="PTHR10885:SF0">
    <property type="entry name" value="ISOPENTENYL-DIPHOSPHATE DELTA-ISOMERASE"/>
    <property type="match status" value="1"/>
</dbReference>
<feature type="active site" evidence="10">
    <location>
        <position position="137"/>
    </location>
</feature>
<dbReference type="PIRSF" id="PIRSF018427">
    <property type="entry name" value="Isopntndiph_ism"/>
    <property type="match status" value="1"/>
</dbReference>
<feature type="binding site" evidence="10">
    <location>
        <position position="135"/>
    </location>
    <ligand>
        <name>Mn(2+)</name>
        <dbReference type="ChEBI" id="CHEBI:29035"/>
    </ligand>
</feature>
<dbReference type="InterPro" id="IPR056375">
    <property type="entry name" value="Idi_bact"/>
</dbReference>
<proteinExistence type="inferred from homology"/>
<feature type="binding site" evidence="10">
    <location>
        <position position="53"/>
    </location>
    <ligand>
        <name>Mn(2+)</name>
        <dbReference type="ChEBI" id="CHEBI:29035"/>
    </ligand>
</feature>
<feature type="domain" description="Nudix hydrolase" evidence="12">
    <location>
        <begin position="51"/>
        <end position="185"/>
    </location>
</feature>
<evidence type="ECO:0000256" key="4">
    <source>
        <dbReference type="ARBA" id="ARBA00022490"/>
    </source>
</evidence>
<reference evidence="14" key="1">
    <citation type="journal article" date="2019" name="Int. J. Syst. Evol. Microbiol.">
        <title>The Global Catalogue of Microorganisms (GCM) 10K type strain sequencing project: providing services to taxonomists for standard genome sequencing and annotation.</title>
        <authorList>
            <consortium name="The Broad Institute Genomics Platform"/>
            <consortium name="The Broad Institute Genome Sequencing Center for Infectious Disease"/>
            <person name="Wu L."/>
            <person name="Ma J."/>
        </authorList>
    </citation>
    <scope>NUCLEOTIDE SEQUENCE [LARGE SCALE GENOMIC DNA]</scope>
    <source>
        <strain evidence="14">CCM 8653</strain>
    </source>
</reference>
<comment type="cofactor">
    <cofactor evidence="10">
        <name>Mg(2+)</name>
        <dbReference type="ChEBI" id="CHEBI:18420"/>
    </cofactor>
    <text evidence="10">Binds 1 Mg(2+) ion per subunit. The magnesium ion binds only when substrate is bound.</text>
</comment>
<evidence type="ECO:0000259" key="12">
    <source>
        <dbReference type="PROSITE" id="PS51462"/>
    </source>
</evidence>
<dbReference type="Gene3D" id="3.90.79.10">
    <property type="entry name" value="Nucleoside Triphosphate Pyrophosphohydrolase"/>
    <property type="match status" value="1"/>
</dbReference>
<evidence type="ECO:0000256" key="5">
    <source>
        <dbReference type="ARBA" id="ARBA00022723"/>
    </source>
</evidence>
<feature type="binding site" evidence="10">
    <location>
        <position position="137"/>
    </location>
    <ligand>
        <name>Mn(2+)</name>
        <dbReference type="ChEBI" id="CHEBI:29035"/>
    </ligand>
</feature>
<name>A0ABQ2B8Y0_9MICO</name>
<dbReference type="Pfam" id="PF00293">
    <property type="entry name" value="NUDIX"/>
    <property type="match status" value="1"/>
</dbReference>
<keyword evidence="5 10" id="KW-0479">Metal-binding</keyword>
<dbReference type="EC" id="5.3.3.2" evidence="3 10"/>
<dbReference type="HAMAP" id="MF_00202">
    <property type="entry name" value="Idi"/>
    <property type="match status" value="1"/>
</dbReference>
<evidence type="ECO:0000256" key="7">
    <source>
        <dbReference type="ARBA" id="ARBA00023211"/>
    </source>
</evidence>
<feature type="binding site" evidence="10">
    <location>
        <position position="90"/>
    </location>
    <ligand>
        <name>Mn(2+)</name>
        <dbReference type="ChEBI" id="CHEBI:29035"/>
    </ligand>
</feature>
<organism evidence="13 14">
    <name type="scientific">Isoptericola cucumis</name>
    <dbReference type="NCBI Taxonomy" id="1776856"/>
    <lineage>
        <taxon>Bacteria</taxon>
        <taxon>Bacillati</taxon>
        <taxon>Actinomycetota</taxon>
        <taxon>Actinomycetes</taxon>
        <taxon>Micrococcales</taxon>
        <taxon>Promicromonosporaceae</taxon>
        <taxon>Isoptericola</taxon>
    </lineage>
</organism>
<evidence type="ECO:0000256" key="9">
    <source>
        <dbReference type="ARBA" id="ARBA00023235"/>
    </source>
</evidence>
<evidence type="ECO:0000256" key="3">
    <source>
        <dbReference type="ARBA" id="ARBA00012057"/>
    </source>
</evidence>
<feature type="binding site" evidence="10">
    <location>
        <position position="108"/>
    </location>
    <ligand>
        <name>Mg(2+)</name>
        <dbReference type="ChEBI" id="CHEBI:18420"/>
    </ligand>
</feature>
<comment type="similarity">
    <text evidence="2 10">Belongs to the IPP isomerase type 1 family.</text>
</comment>
<comment type="pathway">
    <text evidence="1 10">Isoprenoid biosynthesis; dimethylallyl diphosphate biosynthesis; dimethylallyl diphosphate from isopentenyl diphosphate: step 1/1.</text>
</comment>
<evidence type="ECO:0000256" key="8">
    <source>
        <dbReference type="ARBA" id="ARBA00023229"/>
    </source>
</evidence>
<keyword evidence="7 10" id="KW-0464">Manganese</keyword>
<dbReference type="Proteomes" id="UP000632535">
    <property type="component" value="Unassembled WGS sequence"/>
</dbReference>
<evidence type="ECO:0000256" key="6">
    <source>
        <dbReference type="ARBA" id="ARBA00022842"/>
    </source>
</evidence>
<evidence type="ECO:0000256" key="11">
    <source>
        <dbReference type="SAM" id="MobiDB-lite"/>
    </source>
</evidence>
<dbReference type="SUPFAM" id="SSF55811">
    <property type="entry name" value="Nudix"/>
    <property type="match status" value="1"/>
</dbReference>
<dbReference type="CDD" id="cd02885">
    <property type="entry name" value="NUDIX_IPP_Isomerase"/>
    <property type="match status" value="1"/>
</dbReference>
<evidence type="ECO:0000256" key="2">
    <source>
        <dbReference type="ARBA" id="ARBA00007579"/>
    </source>
</evidence>
<gene>
    <name evidence="10 13" type="primary">idi</name>
    <name evidence="13" type="ORF">GCM10007368_31410</name>
</gene>